<dbReference type="Gene3D" id="4.10.60.10">
    <property type="entry name" value="Zinc finger, CCHC-type"/>
    <property type="match status" value="1"/>
</dbReference>
<feature type="non-terminal residue" evidence="7">
    <location>
        <position position="1387"/>
    </location>
</feature>
<dbReference type="PROSITE" id="PS50994">
    <property type="entry name" value="INTEGRASE"/>
    <property type="match status" value="1"/>
</dbReference>
<dbReference type="InterPro" id="IPR012337">
    <property type="entry name" value="RNaseH-like_sf"/>
</dbReference>
<dbReference type="InterPro" id="IPR000477">
    <property type="entry name" value="RT_dom"/>
</dbReference>
<feature type="compositionally biased region" description="Basic and acidic residues" evidence="2">
    <location>
        <begin position="1336"/>
        <end position="1350"/>
    </location>
</feature>
<dbReference type="RefSeq" id="XP_022105754.1">
    <property type="nucleotide sequence ID" value="XM_022250062.1"/>
</dbReference>
<dbReference type="FunFam" id="1.10.340.70:FF:000003">
    <property type="entry name" value="Protein CBG25708"/>
    <property type="match status" value="1"/>
</dbReference>
<dbReference type="InterPro" id="IPR036397">
    <property type="entry name" value="RNaseH_sf"/>
</dbReference>
<dbReference type="KEGG" id="aplc:110987369"/>
<dbReference type="Gene3D" id="3.10.10.10">
    <property type="entry name" value="HIV Type 1 Reverse Transcriptase, subunit A, domain 1"/>
    <property type="match status" value="1"/>
</dbReference>
<dbReference type="InterPro" id="IPR041577">
    <property type="entry name" value="RT_RNaseH_2"/>
</dbReference>
<evidence type="ECO:0000313" key="7">
    <source>
        <dbReference type="RefSeq" id="XP_022105754.1"/>
    </source>
</evidence>
<dbReference type="OrthoDB" id="775972at2759"/>
<evidence type="ECO:0000259" key="5">
    <source>
        <dbReference type="PROSITE" id="PS50994"/>
    </source>
</evidence>
<protein>
    <submittedName>
        <fullName evidence="7">Uncharacterized protein LOC110987369</fullName>
    </submittedName>
</protein>
<dbReference type="InterPro" id="IPR043502">
    <property type="entry name" value="DNA/RNA_pol_sf"/>
</dbReference>
<feature type="compositionally biased region" description="Polar residues" evidence="2">
    <location>
        <begin position="432"/>
        <end position="446"/>
    </location>
</feature>
<feature type="compositionally biased region" description="Basic and acidic residues" evidence="2">
    <location>
        <begin position="261"/>
        <end position="274"/>
    </location>
</feature>
<dbReference type="CDD" id="cd01647">
    <property type="entry name" value="RT_LTR"/>
    <property type="match status" value="1"/>
</dbReference>
<dbReference type="PROSITE" id="PS50158">
    <property type="entry name" value="ZF_CCHC"/>
    <property type="match status" value="1"/>
</dbReference>
<keyword evidence="6" id="KW-1185">Reference proteome</keyword>
<dbReference type="InterPro" id="IPR001878">
    <property type="entry name" value="Znf_CCHC"/>
</dbReference>
<feature type="compositionally biased region" description="Basic residues" evidence="2">
    <location>
        <begin position="241"/>
        <end position="260"/>
    </location>
</feature>
<dbReference type="Gene3D" id="1.10.340.70">
    <property type="match status" value="1"/>
</dbReference>
<keyword evidence="1" id="KW-0862">Zinc</keyword>
<feature type="region of interest" description="Disordered" evidence="2">
    <location>
        <begin position="228"/>
        <end position="288"/>
    </location>
</feature>
<evidence type="ECO:0000256" key="2">
    <source>
        <dbReference type="SAM" id="MobiDB-lite"/>
    </source>
</evidence>
<dbReference type="Gene3D" id="3.30.420.10">
    <property type="entry name" value="Ribonuclease H-like superfamily/Ribonuclease H"/>
    <property type="match status" value="1"/>
</dbReference>
<dbReference type="CDD" id="cd09274">
    <property type="entry name" value="RNase_HI_RT_Ty3"/>
    <property type="match status" value="1"/>
</dbReference>
<evidence type="ECO:0000313" key="6">
    <source>
        <dbReference type="Proteomes" id="UP000694845"/>
    </source>
</evidence>
<dbReference type="PANTHER" id="PTHR37984">
    <property type="entry name" value="PROTEIN CBG26694"/>
    <property type="match status" value="1"/>
</dbReference>
<gene>
    <name evidence="7" type="primary">LOC110987369</name>
</gene>
<dbReference type="Pfam" id="PF17921">
    <property type="entry name" value="Integrase_H2C2"/>
    <property type="match status" value="1"/>
</dbReference>
<evidence type="ECO:0000256" key="1">
    <source>
        <dbReference type="PROSITE-ProRule" id="PRU00047"/>
    </source>
</evidence>
<proteinExistence type="predicted"/>
<feature type="compositionally biased region" description="Polar residues" evidence="2">
    <location>
        <begin position="1322"/>
        <end position="1334"/>
    </location>
</feature>
<dbReference type="GO" id="GO:0015074">
    <property type="term" value="P:DNA integration"/>
    <property type="evidence" value="ECO:0007669"/>
    <property type="project" value="InterPro"/>
</dbReference>
<dbReference type="InterPro" id="IPR041588">
    <property type="entry name" value="Integrase_H2C2"/>
</dbReference>
<accession>A0A8B7ZJP7</accession>
<dbReference type="Pfam" id="PF00665">
    <property type="entry name" value="rve"/>
    <property type="match status" value="1"/>
</dbReference>
<dbReference type="GeneID" id="110987369"/>
<feature type="domain" description="Reverse transcriptase" evidence="4">
    <location>
        <begin position="522"/>
        <end position="699"/>
    </location>
</feature>
<feature type="domain" description="Integrase catalytic" evidence="5">
    <location>
        <begin position="1074"/>
        <end position="1186"/>
    </location>
</feature>
<dbReference type="SUPFAM" id="SSF53098">
    <property type="entry name" value="Ribonuclease H-like"/>
    <property type="match status" value="1"/>
</dbReference>
<dbReference type="PANTHER" id="PTHR37984:SF7">
    <property type="entry name" value="INTEGRASE CATALYTIC DOMAIN-CONTAINING PROTEIN"/>
    <property type="match status" value="1"/>
</dbReference>
<dbReference type="SUPFAM" id="SSF56672">
    <property type="entry name" value="DNA/RNA polymerases"/>
    <property type="match status" value="1"/>
</dbReference>
<keyword evidence="1" id="KW-0479">Metal-binding</keyword>
<dbReference type="GO" id="GO:0003676">
    <property type="term" value="F:nucleic acid binding"/>
    <property type="evidence" value="ECO:0007669"/>
    <property type="project" value="InterPro"/>
</dbReference>
<dbReference type="FunFam" id="3.30.420.10:FF:000063">
    <property type="entry name" value="Retrovirus-related Pol polyprotein from transposon 297-like Protein"/>
    <property type="match status" value="1"/>
</dbReference>
<feature type="domain" description="CCHC-type" evidence="3">
    <location>
        <begin position="214"/>
        <end position="229"/>
    </location>
</feature>
<name>A0A8B7ZJP7_ACAPL</name>
<dbReference type="InterPro" id="IPR001584">
    <property type="entry name" value="Integrase_cat-core"/>
</dbReference>
<dbReference type="InterPro" id="IPR050951">
    <property type="entry name" value="Retrovirus_Pol_polyprotein"/>
</dbReference>
<dbReference type="GO" id="GO:0008270">
    <property type="term" value="F:zinc ion binding"/>
    <property type="evidence" value="ECO:0007669"/>
    <property type="project" value="UniProtKB-KW"/>
</dbReference>
<dbReference type="Pfam" id="PF17919">
    <property type="entry name" value="RT_RNaseH_2"/>
    <property type="match status" value="1"/>
</dbReference>
<dbReference type="OMA" id="QHPEETI"/>
<dbReference type="Proteomes" id="UP000694845">
    <property type="component" value="Unplaced"/>
</dbReference>
<reference evidence="7" key="1">
    <citation type="submission" date="2025-08" db="UniProtKB">
        <authorList>
            <consortium name="RefSeq"/>
        </authorList>
    </citation>
    <scope>IDENTIFICATION</scope>
</reference>
<dbReference type="Gene3D" id="3.30.70.270">
    <property type="match status" value="2"/>
</dbReference>
<dbReference type="Pfam" id="PF00078">
    <property type="entry name" value="RVT_1"/>
    <property type="match status" value="1"/>
</dbReference>
<feature type="region of interest" description="Disordered" evidence="2">
    <location>
        <begin position="1316"/>
        <end position="1387"/>
    </location>
</feature>
<feature type="region of interest" description="Disordered" evidence="2">
    <location>
        <begin position="429"/>
        <end position="455"/>
    </location>
</feature>
<keyword evidence="1" id="KW-0863">Zinc-finger</keyword>
<dbReference type="InterPro" id="IPR043128">
    <property type="entry name" value="Rev_trsase/Diguanyl_cyclase"/>
</dbReference>
<feature type="compositionally biased region" description="Polar residues" evidence="2">
    <location>
        <begin position="1371"/>
        <end position="1387"/>
    </location>
</feature>
<sequence length="1387" mass="155627">MSKYPELKWDAGNLTEEFQLFKQRMTLCLQDNEITDKRKIAVKIKIAVGNEGLRRINASSLTDEETEDPDKLWALFEDQLHIKVNYRVHRMELMRYKQRSGETIDEFVTRCRDKAKQCNFGPSELADRVFELVIGSTPYEAFQKELLDKPPDCTIDDLLAEGRKYEAIAASKKCLQNLSEGSAPVDAMQRSRRACSNCGLSHQPRRCPAYNDVCKSCGSKGHWAKYCRKSRRKQRGDSSPRRRRSASRGKAPSRGRGGRSKSRETSQRLDHVTDESAGNPPAEQPGAQSHENLFYSIQISNLSMTPVNQIGVNEAFNVIDVMCPDMLGIKRLKLKVDTGASANTLPVRTMKQMYGDRWGSVTRPADAKLTAYNGAHIKCLGCIDIMCRYKTSPWSKETFYVVDVPGPAIAGLPICRKLNMVTIHSVAPTPGMTDQQPSPLMTQAKATSPAKPWPPHQPGLRIASIDDLIQHFPGRFDTLGNFKEKAHLYLKDDAKPSIDAPRKCSIHLKPKLRAELDRMERDGVIRPVTHHTDWCSSITTSVKKDGSLRLCLDPKRLNNSLKRCPHKIPTLEELNPEFSKAKYFSKLDAKAGYWSVHLDDESQELTTFRTPFGRYCFQRLPFGLCVSQDIFQQEMDKIIDQVPGCVGIADDVAVYGKTEEEHDNNLLHLLSVAEQEGLVFNSAKCKIKVPHISFFGSTYSAAGIKPDPARIEDIYAIPTPQDKEDLQRFLGLMQYVSPYIPNFADKAAPLRDLLRKNVPYLWQDDHQAAFSSLKYSISAESCLQYYDPGKPTTLEVDASQKGLGACLLQDEKPVAFSSKTLSTAQANYSNIEREALALVFGITRFHTYLFGSSFTVHTDHKPLVMICAKPLTSAPPRLQRLLIKIQGYNFSIEYKPGPTLTLADALSRLPNPCKRGDVPLDLQVDDATLADGPVTKGIDLVHFGCSKQDDLQRQTQCDPVLKTLQQLVYTGWPSTIRELPCDLRPYWSYRDELGVSCGVVFKGRQVVIPETMRADILNQLHLGHLGVEKTRRLARNSVYWPKINDDIAKLVADCTVCQETQPRHTKEPMIPHEIPSTPWTKLGTDLFQLDGEDFLVIVDYHSKFPVVHKLTNTTSAAVAHLTAATFGLLGAPTEIVSDNGPQFAGKAYQEMCKTWYIRHTTSSPTYPRSNGLAERMVRTIKTLLTKCRKSGQDISQAMLNLRATPIEPNLPSPAEIMFGRAIRTTLPSNNPHLSHNTSAETYTGLQQRQDKMKQCHDKHAGPPLPPLHVGQKIRLLDDASKTWIPGEIVRVRQEPRSYEVRTPNGRTLRRNRSHLREMPASSEHSVNPKVQSGTAEAKRLAFDEPKKQVRFDLPPDTGECSHRQSKAKTPATPNAKTDTSVTTRSGR</sequence>
<dbReference type="FunFam" id="3.30.70.270:FF:000023">
    <property type="entry name" value="Pol"/>
    <property type="match status" value="1"/>
</dbReference>
<organism evidence="6 7">
    <name type="scientific">Acanthaster planci</name>
    <name type="common">Crown-of-thorns starfish</name>
    <dbReference type="NCBI Taxonomy" id="133434"/>
    <lineage>
        <taxon>Eukaryota</taxon>
        <taxon>Metazoa</taxon>
        <taxon>Echinodermata</taxon>
        <taxon>Eleutherozoa</taxon>
        <taxon>Asterozoa</taxon>
        <taxon>Asteroidea</taxon>
        <taxon>Valvatacea</taxon>
        <taxon>Valvatida</taxon>
        <taxon>Acanthasteridae</taxon>
        <taxon>Acanthaster</taxon>
    </lineage>
</organism>
<evidence type="ECO:0000259" key="4">
    <source>
        <dbReference type="PROSITE" id="PS50878"/>
    </source>
</evidence>
<dbReference type="CDD" id="cd05481">
    <property type="entry name" value="retropepsin_like_LTR_1"/>
    <property type="match status" value="1"/>
</dbReference>
<dbReference type="PROSITE" id="PS50878">
    <property type="entry name" value="RT_POL"/>
    <property type="match status" value="1"/>
</dbReference>
<evidence type="ECO:0000259" key="3">
    <source>
        <dbReference type="PROSITE" id="PS50158"/>
    </source>
</evidence>